<reference evidence="1 2" key="1">
    <citation type="journal article" date="2018" name="Sci. Rep.">
        <title>Genome Features and Biochemical Characteristics of a Robust, Fast Growing and Naturally Transformable Cyanobacterium Synechococcus elongatus PCC 11801 Isolated from India.</title>
        <authorList>
            <person name="Jaiswal D."/>
            <person name="Sengupta A."/>
            <person name="Sohoni S."/>
            <person name="Sengupta S."/>
            <person name="Phadnavis A.G."/>
            <person name="Pakrasi H.B."/>
            <person name="Wangikar P.P."/>
        </authorList>
    </citation>
    <scope>NUCLEOTIDE SEQUENCE [LARGE SCALE GENOMIC DNA]</scope>
    <source>
        <strain evidence="1 2">PCC 11801</strain>
    </source>
</reference>
<proteinExistence type="predicted"/>
<dbReference type="EMBL" id="CP030139">
    <property type="protein sequence ID" value="WVS92355.1"/>
    <property type="molecule type" value="Genomic_DNA"/>
</dbReference>
<accession>A0AAQ3MCZ9</accession>
<organism evidence="1 2">
    <name type="scientific">Synechococcus elongatus PCC 11801</name>
    <dbReference type="NCBI Taxonomy" id="2219813"/>
    <lineage>
        <taxon>Bacteria</taxon>
        <taxon>Bacillati</taxon>
        <taxon>Cyanobacteriota</taxon>
        <taxon>Cyanophyceae</taxon>
        <taxon>Synechococcales</taxon>
        <taxon>Synechococcaceae</taxon>
        <taxon>Synechococcus</taxon>
    </lineage>
</organism>
<dbReference type="AlphaFoldDB" id="A0AAQ3MCZ9"/>
<evidence type="ECO:0000313" key="2">
    <source>
        <dbReference type="Proteomes" id="UP000267249"/>
    </source>
</evidence>
<name>A0AAQ3MCZ9_SYNEL</name>
<protein>
    <submittedName>
        <fullName evidence="1">Uncharacterized protein</fullName>
    </submittedName>
</protein>
<dbReference type="Proteomes" id="UP000267249">
    <property type="component" value="Chromosome"/>
</dbReference>
<gene>
    <name evidence="1" type="ORF">DOP62_13595</name>
</gene>
<sequence length="50" mass="5377">MNNCELQADRTSAEGHSTVPSLCCQELLLVGMLLDSKATAHQIVLGMLPH</sequence>
<evidence type="ECO:0000313" key="1">
    <source>
        <dbReference type="EMBL" id="WVS92355.1"/>
    </source>
</evidence>